<name>A0A520KRI8_METT2</name>
<feature type="transmembrane region" description="Helical" evidence="12">
    <location>
        <begin position="70"/>
        <end position="91"/>
    </location>
</feature>
<evidence type="ECO:0000256" key="9">
    <source>
        <dbReference type="ARBA" id="ARBA00022989"/>
    </source>
</evidence>
<proteinExistence type="inferred from homology"/>
<dbReference type="Proteomes" id="UP000317158">
    <property type="component" value="Unassembled WGS sequence"/>
</dbReference>
<feature type="transmembrane region" description="Helical" evidence="12">
    <location>
        <begin position="12"/>
        <end position="31"/>
    </location>
</feature>
<dbReference type="AlphaFoldDB" id="A0A520KRI8"/>
<dbReference type="PANTHER" id="PTHR32024">
    <property type="entry name" value="TRK SYSTEM POTASSIUM UPTAKE PROTEIN TRKG-RELATED"/>
    <property type="match status" value="1"/>
</dbReference>
<feature type="transmembrane region" description="Helical" evidence="12">
    <location>
        <begin position="134"/>
        <end position="159"/>
    </location>
</feature>
<keyword evidence="7 12" id="KW-0812">Transmembrane</keyword>
<feature type="transmembrane region" description="Helical" evidence="12">
    <location>
        <begin position="396"/>
        <end position="419"/>
    </location>
</feature>
<reference evidence="13 14" key="1">
    <citation type="journal article" date="2019" name="Nat. Microbiol.">
        <title>Wide diversity of methane and short-chain alkane metabolisms in uncultured archaea.</title>
        <authorList>
            <person name="Borrel G."/>
            <person name="Adam P.S."/>
            <person name="McKay L.J."/>
            <person name="Chen L.X."/>
            <person name="Sierra-Garcia I.N."/>
            <person name="Sieber C.M."/>
            <person name="Letourneur Q."/>
            <person name="Ghozlane A."/>
            <person name="Andersen G.L."/>
            <person name="Li W.J."/>
            <person name="Hallam S.J."/>
            <person name="Muyzer G."/>
            <person name="de Oliveira V.M."/>
            <person name="Inskeep W.P."/>
            <person name="Banfield J.F."/>
            <person name="Gribaldo S."/>
        </authorList>
    </citation>
    <scope>NUCLEOTIDE SEQUENCE [LARGE SCALE GENOMIC DNA]</scope>
    <source>
        <strain evidence="13">NM1a</strain>
    </source>
</reference>
<evidence type="ECO:0000256" key="1">
    <source>
        <dbReference type="ARBA" id="ARBA00004429"/>
    </source>
</evidence>
<evidence type="ECO:0000256" key="8">
    <source>
        <dbReference type="ARBA" id="ARBA00022958"/>
    </source>
</evidence>
<evidence type="ECO:0000256" key="7">
    <source>
        <dbReference type="ARBA" id="ARBA00022692"/>
    </source>
</evidence>
<keyword evidence="4" id="KW-1003">Cell membrane</keyword>
<protein>
    <submittedName>
        <fullName evidence="13">TrkH family potassium uptake protein</fullName>
    </submittedName>
</protein>
<accession>A0A520KRI8</accession>
<keyword evidence="6" id="KW-0633">Potassium transport</keyword>
<evidence type="ECO:0000313" key="13">
    <source>
        <dbReference type="EMBL" id="RZN64310.1"/>
    </source>
</evidence>
<feature type="transmembrane region" description="Helical" evidence="12">
    <location>
        <begin position="233"/>
        <end position="252"/>
    </location>
</feature>
<feature type="transmembrane region" description="Helical" evidence="12">
    <location>
        <begin position="37"/>
        <end position="58"/>
    </location>
</feature>
<evidence type="ECO:0000256" key="11">
    <source>
        <dbReference type="ARBA" id="ARBA00023136"/>
    </source>
</evidence>
<dbReference type="GO" id="GO:0015379">
    <property type="term" value="F:potassium:chloride symporter activity"/>
    <property type="evidence" value="ECO:0007669"/>
    <property type="project" value="InterPro"/>
</dbReference>
<dbReference type="InterPro" id="IPR003445">
    <property type="entry name" value="Cat_transpt"/>
</dbReference>
<comment type="caution">
    <text evidence="13">The sequence shown here is derived from an EMBL/GenBank/DDBJ whole genome shotgun (WGS) entry which is preliminary data.</text>
</comment>
<feature type="transmembrane region" description="Helical" evidence="12">
    <location>
        <begin position="327"/>
        <end position="347"/>
    </location>
</feature>
<dbReference type="EMBL" id="RXIF01000007">
    <property type="protein sequence ID" value="RZN64310.1"/>
    <property type="molecule type" value="Genomic_DNA"/>
</dbReference>
<evidence type="ECO:0000256" key="5">
    <source>
        <dbReference type="ARBA" id="ARBA00022519"/>
    </source>
</evidence>
<comment type="subcellular location">
    <subcellularLocation>
        <location evidence="1">Cell inner membrane</location>
        <topology evidence="1">Multi-pass membrane protein</topology>
    </subcellularLocation>
</comment>
<organism evidence="13 14">
    <name type="scientific">Methanoliparum thermophilum</name>
    <dbReference type="NCBI Taxonomy" id="2491083"/>
    <lineage>
        <taxon>Archaea</taxon>
        <taxon>Methanobacteriati</taxon>
        <taxon>Methanobacteriota</taxon>
        <taxon>Candidatus Methanoliparia</taxon>
        <taxon>Candidatus Methanoliparales</taxon>
        <taxon>Candidatus Methanoliparaceae</taxon>
        <taxon>Candidatus Methanoliparum</taxon>
    </lineage>
</organism>
<comment type="similarity">
    <text evidence="2">Belongs to the TrkH potassium transport family.</text>
</comment>
<keyword evidence="10" id="KW-0406">Ion transport</keyword>
<sequence length="484" mass="54557">MNYKVIFSDLGYVIFMIGLFMLCPLLVSVYYKEDIKYFVIPILISIITGSFLILFFKNRQNKESFYDKEAIIIVVIGWLSASIFGSMPYLFASVSPLDALFEAMSGFTTTGSTILLDIESYSRGLLFWRNMTQWLGGMGIIVFFFTVLPSISPSSLHLIKKEASFMTIEKIRPRIRDTARIFCGIYMLFTVIETILLLFCGLPLYDALCTTFTTVSTGGFHPRAESIAYYNNLTVEIIVMVFMFLSSINFALHYRALNGRIKDFIKDEEFRFYLSVVLLSIGITTINLALKINNGDFLVSLRYVSFNVISIVTATGFSTVDFSSTTFWTHSSMFILLILMLLGGCTGSTSGGIKAGRVYLTFKFIAREFKHILHPNAVIPLKYNGRVISDGIINKIFSFVLLYLLLFVSISFILMLMGYDPATSLSAVATTMENCGPGLGRIGPFENFAFFNPIAKLLLIFSMLAGRLELFIVLVLFMPAFWKR</sequence>
<dbReference type="InterPro" id="IPR004772">
    <property type="entry name" value="TrkH"/>
</dbReference>
<evidence type="ECO:0000256" key="12">
    <source>
        <dbReference type="SAM" id="Phobius"/>
    </source>
</evidence>
<feature type="transmembrane region" description="Helical" evidence="12">
    <location>
        <begin position="179"/>
        <end position="205"/>
    </location>
</feature>
<evidence type="ECO:0000256" key="6">
    <source>
        <dbReference type="ARBA" id="ARBA00022538"/>
    </source>
</evidence>
<keyword evidence="9 12" id="KW-1133">Transmembrane helix</keyword>
<dbReference type="GO" id="GO:0005886">
    <property type="term" value="C:plasma membrane"/>
    <property type="evidence" value="ECO:0007669"/>
    <property type="project" value="UniProtKB-SubCell"/>
</dbReference>
<evidence type="ECO:0000313" key="14">
    <source>
        <dbReference type="Proteomes" id="UP000317158"/>
    </source>
</evidence>
<evidence type="ECO:0000256" key="10">
    <source>
        <dbReference type="ARBA" id="ARBA00023065"/>
    </source>
</evidence>
<dbReference type="PIRSF" id="PIRSF006247">
    <property type="entry name" value="TrkH"/>
    <property type="match status" value="1"/>
</dbReference>
<feature type="transmembrane region" description="Helical" evidence="12">
    <location>
        <begin position="272"/>
        <end position="290"/>
    </location>
</feature>
<keyword evidence="5" id="KW-0997">Cell inner membrane</keyword>
<gene>
    <name evidence="13" type="ORF">EF806_04865</name>
</gene>
<keyword evidence="3" id="KW-0813">Transport</keyword>
<evidence type="ECO:0000256" key="4">
    <source>
        <dbReference type="ARBA" id="ARBA00022475"/>
    </source>
</evidence>
<feature type="transmembrane region" description="Helical" evidence="12">
    <location>
        <begin position="457"/>
        <end position="482"/>
    </location>
</feature>
<keyword evidence="8" id="KW-0630">Potassium</keyword>
<dbReference type="PANTHER" id="PTHR32024:SF2">
    <property type="entry name" value="TRK SYSTEM POTASSIUM UPTAKE PROTEIN TRKG-RELATED"/>
    <property type="match status" value="1"/>
</dbReference>
<evidence type="ECO:0000256" key="2">
    <source>
        <dbReference type="ARBA" id="ARBA00009137"/>
    </source>
</evidence>
<dbReference type="Pfam" id="PF02386">
    <property type="entry name" value="TrkH"/>
    <property type="match status" value="1"/>
</dbReference>
<evidence type="ECO:0000256" key="3">
    <source>
        <dbReference type="ARBA" id="ARBA00022448"/>
    </source>
</evidence>
<keyword evidence="11 12" id="KW-0472">Membrane</keyword>